<dbReference type="InterPro" id="IPR023232">
    <property type="entry name" value="Glyco_hydro_2_AS"/>
</dbReference>
<keyword evidence="7 9" id="KW-0326">Glycosidase</keyword>
<organism evidence="11 12">
    <name type="scientific">Candidatus Thalassospirochaeta sargassi</name>
    <dbReference type="NCBI Taxonomy" id="3119039"/>
    <lineage>
        <taxon>Bacteria</taxon>
        <taxon>Pseudomonadati</taxon>
        <taxon>Spirochaetota</taxon>
        <taxon>Spirochaetia</taxon>
        <taxon>Spirochaetales</taxon>
        <taxon>Spirochaetaceae</taxon>
        <taxon>Candidatus Thalassospirochaeta</taxon>
    </lineage>
</organism>
<dbReference type="GO" id="GO:0009341">
    <property type="term" value="C:beta-galactosidase complex"/>
    <property type="evidence" value="ECO:0007669"/>
    <property type="project" value="InterPro"/>
</dbReference>
<dbReference type="PANTHER" id="PTHR46323">
    <property type="entry name" value="BETA-GALACTOSIDASE"/>
    <property type="match status" value="1"/>
</dbReference>
<sequence>MLTDFFRPWASPETTSINRLPMRPALLPYLDRYSAIKADNTSNKLYQSLDGDWDFKVFDTADEAFSEVDGLTSGKKMAKFDGSTEVPGNWTAQGFGTPHYTNIRMPFPELPPQPPAGNQSGVYRRIFGVPGFWKNRRVVLHLGGAESMAMIWCNGEFVGMMKDSRLESEFDLSANLDFSKENELVVLVTRYSDSSFIEDQDQWWMAGLHRSVYLYSTDRIYIQDVAVTAVPLSGNGGPGKLGISVEIGSDSRTDKDFSKDGPFTVTASLSDHQGIQLVNGSSEPASGLCNSNWILHNREHGGQRIKFELQAESVQLWSHEKPELYDVLIELHDKMGNIIECTGLKTGFRTVEIKDNQLLLNGRAVMVKGVNRHEHEDVRGKAVTRESMIADILLMKQYNFNAVRTSHYPNCNEWYDLCDRFGLLVVDEANIESHQFYNEVCRDSRYTAAFTDRVGRMIKRDRNHPSIIFWSLGNESGYGPNHEAAAGLARGLDPTRPLHYEGAVRAEWGQDEYHYERGRSVTDVIAPMYAPVEEIIEWAESEKPEGDDRPLILCEYSHAMGNSNGGLKEYWDAFKKYDCLQGGFIWDWVDQGIRKQSPQGDDYWAYGGDFGDTPNDVDFCINGLIWPDRTPHPAMEEFKKLAQPLEFDLSDYECGIIRITNRYDFTDTSHLLFHCSLMLDGFEKMELDLDVPSVLPDETAEIKVEGIIDGLKSLEEGLRISSGREISLFVSARLRVQTAWGAAGHTVAWEQRVIPLENKAPITNRPYFRPDDKVSDTEVEVSAEGIRLSNGRASLELGAPQLSVWRAPTDNDIIRNLEGQEEKPGYAWFKAGIDRIKCSGNTALTDGYISSEWVTAADGKPVGDIRYGLDDDGALDLILNLDESLPELPRAGVRFALQNEFEDLCWYGRGQKENYPDRKAGYPIKFWQSSVTGEYVPYILPQEHGAHCDTRWFELERSAPERLRLRVSSANPFIFSALHTSAEAIDALTHTWQVKPEKKTFVSIDAAHRGVGTGACGPDIFEDYRVEPGRYQLKLRLQLF</sequence>
<dbReference type="PANTHER" id="PTHR46323:SF2">
    <property type="entry name" value="BETA-GALACTOSIDASE"/>
    <property type="match status" value="1"/>
</dbReference>
<dbReference type="InterPro" id="IPR036156">
    <property type="entry name" value="Beta-gal/glucu_dom_sf"/>
</dbReference>
<dbReference type="Gene3D" id="2.60.120.260">
    <property type="entry name" value="Galactose-binding domain-like"/>
    <property type="match status" value="1"/>
</dbReference>
<evidence type="ECO:0000256" key="6">
    <source>
        <dbReference type="ARBA" id="ARBA00022801"/>
    </source>
</evidence>
<dbReference type="InterPro" id="IPR011013">
    <property type="entry name" value="Gal_mutarotase_sf_dom"/>
</dbReference>
<dbReference type="Proteomes" id="UP001221217">
    <property type="component" value="Unassembled WGS sequence"/>
</dbReference>
<comment type="catalytic activity">
    <reaction evidence="1 9">
        <text>Hydrolysis of terminal non-reducing beta-D-galactose residues in beta-D-galactosides.</text>
        <dbReference type="EC" id="3.2.1.23"/>
    </reaction>
</comment>
<protein>
    <recommendedName>
        <fullName evidence="5 9">Beta-galactosidase</fullName>
        <ecNumber evidence="4 9">3.2.1.23</ecNumber>
    </recommendedName>
    <alternativeName>
        <fullName evidence="8 9">Lactase</fullName>
    </alternativeName>
</protein>
<dbReference type="InterPro" id="IPR032312">
    <property type="entry name" value="LacZ_4"/>
</dbReference>
<dbReference type="SUPFAM" id="SSF51445">
    <property type="entry name" value="(Trans)glycosidases"/>
    <property type="match status" value="1"/>
</dbReference>
<comment type="similarity">
    <text evidence="3 9">Belongs to the glycosyl hydrolase 2 family.</text>
</comment>
<dbReference type="Pfam" id="PF02929">
    <property type="entry name" value="Bgal_small_N"/>
    <property type="match status" value="1"/>
</dbReference>
<dbReference type="EMBL" id="JAQQAL010000011">
    <property type="protein sequence ID" value="MDC7226388.1"/>
    <property type="molecule type" value="Genomic_DNA"/>
</dbReference>
<evidence type="ECO:0000256" key="8">
    <source>
        <dbReference type="ARBA" id="ARBA00032230"/>
    </source>
</evidence>
<name>A0AAJ1IEK9_9SPIO</name>
<dbReference type="AlphaFoldDB" id="A0AAJ1IEK9"/>
<dbReference type="GO" id="GO:0030246">
    <property type="term" value="F:carbohydrate binding"/>
    <property type="evidence" value="ECO:0007669"/>
    <property type="project" value="InterPro"/>
</dbReference>
<evidence type="ECO:0000259" key="10">
    <source>
        <dbReference type="SMART" id="SM01038"/>
    </source>
</evidence>
<evidence type="ECO:0000256" key="4">
    <source>
        <dbReference type="ARBA" id="ARBA00012756"/>
    </source>
</evidence>
<dbReference type="InterPro" id="IPR006102">
    <property type="entry name" value="Ig-like_GH2"/>
</dbReference>
<dbReference type="InterPro" id="IPR014718">
    <property type="entry name" value="GH-type_carb-bd"/>
</dbReference>
<dbReference type="Pfam" id="PF16353">
    <property type="entry name" value="LacZ_4"/>
    <property type="match status" value="1"/>
</dbReference>
<evidence type="ECO:0000256" key="3">
    <source>
        <dbReference type="ARBA" id="ARBA00007401"/>
    </source>
</evidence>
<dbReference type="InterPro" id="IPR017853">
    <property type="entry name" value="GH"/>
</dbReference>
<dbReference type="SMART" id="SM01038">
    <property type="entry name" value="Bgal_small_N"/>
    <property type="match status" value="1"/>
</dbReference>
<dbReference type="PROSITE" id="PS00608">
    <property type="entry name" value="GLYCOSYL_HYDROL_F2_2"/>
    <property type="match status" value="1"/>
</dbReference>
<dbReference type="InterPro" id="IPR006103">
    <property type="entry name" value="Glyco_hydro_2_cat"/>
</dbReference>
<evidence type="ECO:0000256" key="1">
    <source>
        <dbReference type="ARBA" id="ARBA00001412"/>
    </source>
</evidence>
<evidence type="ECO:0000313" key="11">
    <source>
        <dbReference type="EMBL" id="MDC7226388.1"/>
    </source>
</evidence>
<accession>A0AAJ1IEK9</accession>
<dbReference type="SUPFAM" id="SSF74650">
    <property type="entry name" value="Galactose mutarotase-like"/>
    <property type="match status" value="1"/>
</dbReference>
<dbReference type="InterPro" id="IPR006104">
    <property type="entry name" value="Glyco_hydro_2_N"/>
</dbReference>
<dbReference type="InterPro" id="IPR006101">
    <property type="entry name" value="Glyco_hydro_2"/>
</dbReference>
<dbReference type="Gene3D" id="2.60.40.10">
    <property type="entry name" value="Immunoglobulins"/>
    <property type="match status" value="2"/>
</dbReference>
<dbReference type="InterPro" id="IPR013783">
    <property type="entry name" value="Ig-like_fold"/>
</dbReference>
<evidence type="ECO:0000256" key="9">
    <source>
        <dbReference type="RuleBase" id="RU361154"/>
    </source>
</evidence>
<dbReference type="InterPro" id="IPR023230">
    <property type="entry name" value="Glyco_hydro_2_CS"/>
</dbReference>
<dbReference type="InterPro" id="IPR004199">
    <property type="entry name" value="B-gal_small/dom_5"/>
</dbReference>
<dbReference type="Pfam" id="PF02836">
    <property type="entry name" value="Glyco_hydro_2_C"/>
    <property type="match status" value="1"/>
</dbReference>
<keyword evidence="6 9" id="KW-0378">Hydrolase</keyword>
<proteinExistence type="inferred from homology"/>
<feature type="domain" description="Beta galactosidase small chain/" evidence="10">
    <location>
        <begin position="773"/>
        <end position="1038"/>
    </location>
</feature>
<dbReference type="Gene3D" id="3.20.20.80">
    <property type="entry name" value="Glycosidases"/>
    <property type="match status" value="1"/>
</dbReference>
<dbReference type="Pfam" id="PF02837">
    <property type="entry name" value="Glyco_hydro_2_N"/>
    <property type="match status" value="1"/>
</dbReference>
<comment type="cofactor">
    <cofactor evidence="2">
        <name>Na(+)</name>
        <dbReference type="ChEBI" id="CHEBI:29101"/>
    </cofactor>
</comment>
<dbReference type="GO" id="GO:0005990">
    <property type="term" value="P:lactose catabolic process"/>
    <property type="evidence" value="ECO:0007669"/>
    <property type="project" value="TreeGrafter"/>
</dbReference>
<dbReference type="Gene3D" id="2.70.98.10">
    <property type="match status" value="1"/>
</dbReference>
<evidence type="ECO:0000256" key="2">
    <source>
        <dbReference type="ARBA" id="ARBA00001959"/>
    </source>
</evidence>
<reference evidence="11 12" key="1">
    <citation type="submission" date="2022-12" db="EMBL/GenBank/DDBJ databases">
        <title>Metagenome assembled genome from gulf of manar.</title>
        <authorList>
            <person name="Kohli P."/>
            <person name="Pk S."/>
            <person name="Venkata Ramana C."/>
            <person name="Sasikala C."/>
        </authorList>
    </citation>
    <scope>NUCLEOTIDE SEQUENCE [LARGE SCALE GENOMIC DNA]</scope>
    <source>
        <strain evidence="11">JB008</strain>
    </source>
</reference>
<comment type="caution">
    <text evidence="11">The sequence shown here is derived from an EMBL/GenBank/DDBJ whole genome shotgun (WGS) entry which is preliminary data.</text>
</comment>
<dbReference type="GO" id="GO:0004565">
    <property type="term" value="F:beta-galactosidase activity"/>
    <property type="evidence" value="ECO:0007669"/>
    <property type="project" value="UniProtKB-EC"/>
</dbReference>
<evidence type="ECO:0000256" key="7">
    <source>
        <dbReference type="ARBA" id="ARBA00023295"/>
    </source>
</evidence>
<evidence type="ECO:0000256" key="5">
    <source>
        <dbReference type="ARBA" id="ARBA00013303"/>
    </source>
</evidence>
<dbReference type="SUPFAM" id="SSF49303">
    <property type="entry name" value="beta-Galactosidase/glucuronidase domain"/>
    <property type="match status" value="2"/>
</dbReference>
<dbReference type="InterPro" id="IPR050347">
    <property type="entry name" value="Bact_Beta-galactosidase"/>
</dbReference>
<dbReference type="PROSITE" id="PS00719">
    <property type="entry name" value="GLYCOSYL_HYDROL_F2_1"/>
    <property type="match status" value="1"/>
</dbReference>
<dbReference type="InterPro" id="IPR008979">
    <property type="entry name" value="Galactose-bd-like_sf"/>
</dbReference>
<gene>
    <name evidence="11" type="ORF">PQJ61_06460</name>
</gene>
<evidence type="ECO:0000313" key="12">
    <source>
        <dbReference type="Proteomes" id="UP001221217"/>
    </source>
</evidence>
<dbReference type="EC" id="3.2.1.23" evidence="4 9"/>
<dbReference type="PRINTS" id="PR00132">
    <property type="entry name" value="GLHYDRLASE2"/>
</dbReference>
<dbReference type="FunFam" id="3.20.20.80:FF:000018">
    <property type="entry name" value="Beta-galactosidase"/>
    <property type="match status" value="1"/>
</dbReference>
<dbReference type="SUPFAM" id="SSF49785">
    <property type="entry name" value="Galactose-binding domain-like"/>
    <property type="match status" value="1"/>
</dbReference>
<dbReference type="Pfam" id="PF00703">
    <property type="entry name" value="Glyco_hydro_2"/>
    <property type="match status" value="1"/>
</dbReference>